<evidence type="ECO:0000313" key="1">
    <source>
        <dbReference type="EMBL" id="CAJ1050068.1"/>
    </source>
</evidence>
<keyword evidence="2" id="KW-1185">Reference proteome</keyword>
<dbReference type="Proteomes" id="UP001178508">
    <property type="component" value="Chromosome 1"/>
</dbReference>
<organism evidence="1 2">
    <name type="scientific">Xyrichtys novacula</name>
    <name type="common">Pearly razorfish</name>
    <name type="synonym">Hemipteronotus novacula</name>
    <dbReference type="NCBI Taxonomy" id="13765"/>
    <lineage>
        <taxon>Eukaryota</taxon>
        <taxon>Metazoa</taxon>
        <taxon>Chordata</taxon>
        <taxon>Craniata</taxon>
        <taxon>Vertebrata</taxon>
        <taxon>Euteleostomi</taxon>
        <taxon>Actinopterygii</taxon>
        <taxon>Neopterygii</taxon>
        <taxon>Teleostei</taxon>
        <taxon>Neoteleostei</taxon>
        <taxon>Acanthomorphata</taxon>
        <taxon>Eupercaria</taxon>
        <taxon>Labriformes</taxon>
        <taxon>Labridae</taxon>
        <taxon>Xyrichtys</taxon>
    </lineage>
</organism>
<accession>A0AAV1EMW1</accession>
<sequence length="130" mass="14672">MAITAETMFRDFKNKEEIKSAPRSVSLCPTTVTRRVESLSEDVDRQVLRDLTDCEYFSLQFGESQDIMDTARLVIFVRMTSPEVMITSQTASDWLSVAMSQTSNHSQTASSHSRHTDSSLNANVDLMMLQ</sequence>
<evidence type="ECO:0000313" key="2">
    <source>
        <dbReference type="Proteomes" id="UP001178508"/>
    </source>
</evidence>
<dbReference type="PANTHER" id="PTHR45913:SF21">
    <property type="entry name" value="DUF4371 DOMAIN-CONTAINING PROTEIN"/>
    <property type="match status" value="1"/>
</dbReference>
<dbReference type="EMBL" id="OY660864">
    <property type="protein sequence ID" value="CAJ1050068.1"/>
    <property type="molecule type" value="Genomic_DNA"/>
</dbReference>
<dbReference type="PANTHER" id="PTHR45913">
    <property type="entry name" value="EPM2A-INTERACTING PROTEIN 1"/>
    <property type="match status" value="1"/>
</dbReference>
<proteinExistence type="predicted"/>
<name>A0AAV1EMW1_XYRNO</name>
<protein>
    <submittedName>
        <fullName evidence="1">General transcription factor II-I repeat domain-containing protein 2A</fullName>
    </submittedName>
</protein>
<gene>
    <name evidence="1" type="ORF">XNOV1_A035015</name>
</gene>
<dbReference type="AlphaFoldDB" id="A0AAV1EMW1"/>
<reference evidence="1" key="1">
    <citation type="submission" date="2023-08" db="EMBL/GenBank/DDBJ databases">
        <authorList>
            <person name="Alioto T."/>
            <person name="Alioto T."/>
            <person name="Gomez Garrido J."/>
        </authorList>
    </citation>
    <scope>NUCLEOTIDE SEQUENCE</scope>
</reference>